<organism evidence="11 12">
    <name type="scientific">Oceanimonas doudoroffii</name>
    <dbReference type="NCBI Taxonomy" id="84158"/>
    <lineage>
        <taxon>Bacteria</taxon>
        <taxon>Pseudomonadati</taxon>
        <taxon>Pseudomonadota</taxon>
        <taxon>Gammaproteobacteria</taxon>
        <taxon>Aeromonadales</taxon>
        <taxon>Aeromonadaceae</taxon>
        <taxon>Oceanimonas</taxon>
    </lineage>
</organism>
<dbReference type="PIRSF" id="PIRSF000524">
    <property type="entry name" value="SPT"/>
    <property type="match status" value="1"/>
</dbReference>
<evidence type="ECO:0000256" key="8">
    <source>
        <dbReference type="PIRSR" id="PIRSR000524-1"/>
    </source>
</evidence>
<comment type="subunit">
    <text evidence="7">Homodimer.</text>
</comment>
<comment type="similarity">
    <text evidence="7">Belongs to the class-V pyridoxal-phosphate-dependent aminotransferase family. PhnW subfamily.</text>
</comment>
<comment type="catalytic activity">
    <reaction evidence="6 7">
        <text>(2-aminoethyl)phosphonate + pyruvate = phosphonoacetaldehyde + L-alanine</text>
        <dbReference type="Rhea" id="RHEA:17021"/>
        <dbReference type="ChEBI" id="CHEBI:15361"/>
        <dbReference type="ChEBI" id="CHEBI:57418"/>
        <dbReference type="ChEBI" id="CHEBI:57972"/>
        <dbReference type="ChEBI" id="CHEBI:58383"/>
        <dbReference type="EC" id="2.6.1.37"/>
    </reaction>
</comment>
<comment type="cofactor">
    <cofactor evidence="1 7 9">
        <name>pyridoxal 5'-phosphate</name>
        <dbReference type="ChEBI" id="CHEBI:597326"/>
    </cofactor>
</comment>
<dbReference type="NCBIfam" id="NF010006">
    <property type="entry name" value="PRK13479.1"/>
    <property type="match status" value="1"/>
</dbReference>
<evidence type="ECO:0000259" key="10">
    <source>
        <dbReference type="Pfam" id="PF00266"/>
    </source>
</evidence>
<evidence type="ECO:0000256" key="1">
    <source>
        <dbReference type="ARBA" id="ARBA00001933"/>
    </source>
</evidence>
<comment type="caution">
    <text evidence="11">The sequence shown here is derived from an EMBL/GenBank/DDBJ whole genome shotgun (WGS) entry which is preliminary data.</text>
</comment>
<dbReference type="OrthoDB" id="9766472at2"/>
<dbReference type="AlphaFoldDB" id="A0A233RDA8"/>
<evidence type="ECO:0000256" key="4">
    <source>
        <dbReference type="ARBA" id="ARBA00022898"/>
    </source>
</evidence>
<dbReference type="EMBL" id="NBIM01000004">
    <property type="protein sequence ID" value="OXY81374.1"/>
    <property type="molecule type" value="Genomic_DNA"/>
</dbReference>
<evidence type="ECO:0000256" key="5">
    <source>
        <dbReference type="ARBA" id="ARBA00023317"/>
    </source>
</evidence>
<keyword evidence="2 7" id="KW-0032">Aminotransferase</keyword>
<dbReference type="InterPro" id="IPR000192">
    <property type="entry name" value="Aminotrans_V_dom"/>
</dbReference>
<dbReference type="Gene3D" id="3.90.1150.10">
    <property type="entry name" value="Aspartate Aminotransferase, domain 1"/>
    <property type="match status" value="1"/>
</dbReference>
<sequence>MNNPYLLLTPGPLSTSATVREAMMKDWCTWDDDYNQGVVQPIRRQLVRLATAHSGYTSVLMQGSGTAGVEAVLGSAVPAEGKLLVLINGAYGRRMADIARCLGLRLATMEVAETEPLSAELLSQALAADASISHVAFVHCETTTGILNPLAELCQAAKARHKTLIVDAMSSFGGVPMDAGELAIDFLISSANKCIQGVPGFSFIIAREAAMHRCEGQARSVSLDLFDQWQCMERQGGKWRFTSPTHVVRAFAQALAELEQEGGVGARHRRYQGNQRTLVDGMERLGFRPLVARDWQSPVITVFAAPEAPAYDFKRFYEGLKARGYVIYPGKVSAVDCFRIGTIGEVYQQDVAGLLAAIEDAIFW</sequence>
<dbReference type="EC" id="2.6.1.37" evidence="7"/>
<dbReference type="RefSeq" id="WP_094201210.1">
    <property type="nucleotide sequence ID" value="NZ_NBIM01000004.1"/>
</dbReference>
<dbReference type="NCBIfam" id="TIGR02326">
    <property type="entry name" value="transamin_PhnW"/>
    <property type="match status" value="1"/>
</dbReference>
<evidence type="ECO:0000256" key="7">
    <source>
        <dbReference type="HAMAP-Rule" id="MF_01376"/>
    </source>
</evidence>
<dbReference type="Proteomes" id="UP000242757">
    <property type="component" value="Unassembled WGS sequence"/>
</dbReference>
<dbReference type="HAMAP" id="MF_01376">
    <property type="entry name" value="PhnW_aminotrans_5"/>
    <property type="match status" value="1"/>
</dbReference>
<keyword evidence="4 7" id="KW-0663">Pyridoxal phosphate</keyword>
<name>A0A233RDA8_9GAMM</name>
<gene>
    <name evidence="7 11" type="primary">phnW</name>
    <name evidence="11" type="ORF">B6S08_12865</name>
</gene>
<protein>
    <recommendedName>
        <fullName evidence="7">2-aminoethylphosphonate--pyruvate transaminase</fullName>
        <ecNumber evidence="7">2.6.1.37</ecNumber>
    </recommendedName>
    <alternativeName>
        <fullName evidence="7">2-aminoethylphosphonate aminotransferase</fullName>
    </alternativeName>
    <alternativeName>
        <fullName evidence="7">AEP transaminase</fullName>
        <shortName evidence="7">AEPT</shortName>
    </alternativeName>
</protein>
<dbReference type="InterPro" id="IPR024169">
    <property type="entry name" value="SP_NH2Trfase/AEP_transaminase"/>
</dbReference>
<dbReference type="InterPro" id="IPR015421">
    <property type="entry name" value="PyrdxlP-dep_Trfase_major"/>
</dbReference>
<evidence type="ECO:0000313" key="11">
    <source>
        <dbReference type="EMBL" id="OXY81374.1"/>
    </source>
</evidence>
<accession>A0A233RDA8</accession>
<dbReference type="InterPro" id="IPR015424">
    <property type="entry name" value="PyrdxlP-dep_Trfase"/>
</dbReference>
<evidence type="ECO:0000256" key="6">
    <source>
        <dbReference type="ARBA" id="ARBA00049460"/>
    </source>
</evidence>
<dbReference type="InterPro" id="IPR015422">
    <property type="entry name" value="PyrdxlP-dep_Trfase_small"/>
</dbReference>
<dbReference type="PANTHER" id="PTHR42778">
    <property type="entry name" value="2-AMINOETHYLPHOSPHONATE--PYRUVATE TRANSAMINASE"/>
    <property type="match status" value="1"/>
</dbReference>
<evidence type="ECO:0000256" key="9">
    <source>
        <dbReference type="PIRSR" id="PIRSR000524-50"/>
    </source>
</evidence>
<reference evidence="11 12" key="1">
    <citation type="submission" date="2017-08" db="EMBL/GenBank/DDBJ databases">
        <title>A Genome Sequence of Oceanimonas doudoroffii ATCC 27123T.</title>
        <authorList>
            <person name="Brennan M.A."/>
            <person name="Maclea K.S."/>
            <person name="Mcclelland W.D."/>
            <person name="Trachtenberg A.M."/>
        </authorList>
    </citation>
    <scope>NUCLEOTIDE SEQUENCE [LARGE SCALE GENOMIC DNA]</scope>
    <source>
        <strain evidence="11 12">ATCC 27123</strain>
    </source>
</reference>
<keyword evidence="12" id="KW-1185">Reference proteome</keyword>
<dbReference type="Gene3D" id="3.40.640.10">
    <property type="entry name" value="Type I PLP-dependent aspartate aminotransferase-like (Major domain)"/>
    <property type="match status" value="1"/>
</dbReference>
<feature type="modified residue" description="N6-(pyridoxal phosphate)lysine" evidence="7 9">
    <location>
        <position position="193"/>
    </location>
</feature>
<keyword evidence="5 7" id="KW-0670">Pyruvate</keyword>
<evidence type="ECO:0000313" key="12">
    <source>
        <dbReference type="Proteomes" id="UP000242757"/>
    </source>
</evidence>
<dbReference type="Pfam" id="PF00266">
    <property type="entry name" value="Aminotran_5"/>
    <property type="match status" value="1"/>
</dbReference>
<feature type="binding site" evidence="8">
    <location>
        <position position="339"/>
    </location>
    <ligand>
        <name>substrate</name>
    </ligand>
</feature>
<dbReference type="InterPro" id="IPR012703">
    <property type="entry name" value="NH2EtPonate_pyrv_transaminase"/>
</dbReference>
<feature type="domain" description="Aminotransferase class V" evidence="10">
    <location>
        <begin position="41"/>
        <end position="303"/>
    </location>
</feature>
<keyword evidence="3 7" id="KW-0808">Transferase</keyword>
<dbReference type="GO" id="GO:0019700">
    <property type="term" value="P:organic phosphonate catabolic process"/>
    <property type="evidence" value="ECO:0007669"/>
    <property type="project" value="UniProtKB-UniRule"/>
</dbReference>
<dbReference type="SUPFAM" id="SSF53383">
    <property type="entry name" value="PLP-dependent transferases"/>
    <property type="match status" value="1"/>
</dbReference>
<proteinExistence type="inferred from homology"/>
<evidence type="ECO:0000256" key="3">
    <source>
        <dbReference type="ARBA" id="ARBA00022679"/>
    </source>
</evidence>
<comment type="function">
    <text evidence="7">Involved in phosphonate degradation.</text>
</comment>
<dbReference type="NCBIfam" id="TIGR03301">
    <property type="entry name" value="PhnW-AepZ"/>
    <property type="match status" value="1"/>
</dbReference>
<dbReference type="GO" id="GO:0047304">
    <property type="term" value="F:2-aminoethylphosphonate-pyruvate transaminase activity"/>
    <property type="evidence" value="ECO:0007669"/>
    <property type="project" value="UniProtKB-UniRule"/>
</dbReference>
<evidence type="ECO:0000256" key="2">
    <source>
        <dbReference type="ARBA" id="ARBA00022576"/>
    </source>
</evidence>
<dbReference type="PANTHER" id="PTHR42778:SF1">
    <property type="entry name" value="2-AMINOETHYLPHOSPHONATE--PYRUVATE TRANSAMINASE"/>
    <property type="match status" value="1"/>
</dbReference>